<feature type="domain" description="Glycosyl transferase family 1" evidence="2">
    <location>
        <begin position="186"/>
        <end position="346"/>
    </location>
</feature>
<dbReference type="InterPro" id="IPR001296">
    <property type="entry name" value="Glyco_trans_1"/>
</dbReference>
<comment type="caution">
    <text evidence="4">The sequence shown here is derived from an EMBL/GenBank/DDBJ whole genome shotgun (WGS) entry which is preliminary data.</text>
</comment>
<proteinExistence type="predicted"/>
<dbReference type="EMBL" id="SNWM01000005">
    <property type="protein sequence ID" value="TDO20167.1"/>
    <property type="molecule type" value="Genomic_DNA"/>
</dbReference>
<evidence type="ECO:0000259" key="2">
    <source>
        <dbReference type="Pfam" id="PF00534"/>
    </source>
</evidence>
<dbReference type="PANTHER" id="PTHR46401:SF2">
    <property type="entry name" value="GLYCOSYLTRANSFERASE WBBK-RELATED"/>
    <property type="match status" value="1"/>
</dbReference>
<feature type="domain" description="Glycosyltransferase subfamily 4-like N-terminal" evidence="3">
    <location>
        <begin position="71"/>
        <end position="166"/>
    </location>
</feature>
<name>A0A4R6IEV9_9SPHI</name>
<dbReference type="GO" id="GO:0016757">
    <property type="term" value="F:glycosyltransferase activity"/>
    <property type="evidence" value="ECO:0007669"/>
    <property type="project" value="InterPro"/>
</dbReference>
<gene>
    <name evidence="4" type="ORF">CLV32_3927</name>
</gene>
<dbReference type="Gene3D" id="3.40.50.2000">
    <property type="entry name" value="Glycogen Phosphorylase B"/>
    <property type="match status" value="2"/>
</dbReference>
<evidence type="ECO:0000313" key="5">
    <source>
        <dbReference type="Proteomes" id="UP000295499"/>
    </source>
</evidence>
<evidence type="ECO:0000313" key="4">
    <source>
        <dbReference type="EMBL" id="TDO20167.1"/>
    </source>
</evidence>
<dbReference type="Proteomes" id="UP000295499">
    <property type="component" value="Unassembled WGS sequence"/>
</dbReference>
<evidence type="ECO:0000256" key="1">
    <source>
        <dbReference type="ARBA" id="ARBA00022679"/>
    </source>
</evidence>
<dbReference type="Pfam" id="PF13439">
    <property type="entry name" value="Glyco_transf_4"/>
    <property type="match status" value="1"/>
</dbReference>
<dbReference type="CDD" id="cd03809">
    <property type="entry name" value="GT4_MtfB-like"/>
    <property type="match status" value="1"/>
</dbReference>
<organism evidence="4 5">
    <name type="scientific">Pedobacter duraquae</name>
    <dbReference type="NCBI Taxonomy" id="425511"/>
    <lineage>
        <taxon>Bacteria</taxon>
        <taxon>Pseudomonadati</taxon>
        <taxon>Bacteroidota</taxon>
        <taxon>Sphingobacteriia</taxon>
        <taxon>Sphingobacteriales</taxon>
        <taxon>Sphingobacteriaceae</taxon>
        <taxon>Pedobacter</taxon>
    </lineage>
</organism>
<dbReference type="OrthoDB" id="9801609at2"/>
<keyword evidence="5" id="KW-1185">Reference proteome</keyword>
<dbReference type="InterPro" id="IPR028098">
    <property type="entry name" value="Glyco_trans_4-like_N"/>
</dbReference>
<sequence>MLKIGIDIRDLRIAKTGARTYLEELVREFKLLEDAELRFYFFDTNFPVYTGKNKFLKLIEHIRFILWKQLILPIKAWLHGCNIVFCSDFFVPYIHLGYETVPVLHDAFFFEYPEHYNKAWLFLFKYFGISSAKRAYRIVTPTDYTKETIAKLSGIPKEKIVAIPEGPKTLIKDIDPVDTSSIPVLQQRYLLHVGTMEIRKNIVRLLEAFILVLIDDPGLKLVLIGQFSPKTDMDDKVAIQNFIALHKLEEQVIFPGYVPDGLLGTYYSKALFYIFPSINEGFGIPILEAFDHQLPVLIANNSCLPEVGGDAVISFDPFNVQDIYKKITLLLNNPQKRIELIEKGNRRLSEFAWKITALELVKIFKKSKLEKK</sequence>
<dbReference type="RefSeq" id="WP_133558524.1">
    <property type="nucleotide sequence ID" value="NZ_SNWM01000005.1"/>
</dbReference>
<dbReference type="AlphaFoldDB" id="A0A4R6IEV9"/>
<protein>
    <submittedName>
        <fullName evidence="4">Glycosyltransferase involved in cell wall biosynthesis</fullName>
    </submittedName>
</protein>
<dbReference type="Pfam" id="PF00534">
    <property type="entry name" value="Glycos_transf_1"/>
    <property type="match status" value="1"/>
</dbReference>
<dbReference type="PANTHER" id="PTHR46401">
    <property type="entry name" value="GLYCOSYLTRANSFERASE WBBK-RELATED"/>
    <property type="match status" value="1"/>
</dbReference>
<accession>A0A4R6IEV9</accession>
<evidence type="ECO:0000259" key="3">
    <source>
        <dbReference type="Pfam" id="PF13439"/>
    </source>
</evidence>
<dbReference type="SUPFAM" id="SSF53756">
    <property type="entry name" value="UDP-Glycosyltransferase/glycogen phosphorylase"/>
    <property type="match status" value="1"/>
</dbReference>
<reference evidence="4 5" key="1">
    <citation type="submission" date="2019-03" db="EMBL/GenBank/DDBJ databases">
        <title>Genomic Encyclopedia of Archaeal and Bacterial Type Strains, Phase II (KMG-II): from individual species to whole genera.</title>
        <authorList>
            <person name="Goeker M."/>
        </authorList>
    </citation>
    <scope>NUCLEOTIDE SEQUENCE [LARGE SCALE GENOMIC DNA]</scope>
    <source>
        <strain evidence="4 5">DSM 19034</strain>
    </source>
</reference>
<keyword evidence="1 4" id="KW-0808">Transferase</keyword>